<protein>
    <submittedName>
        <fullName evidence="1">Uncharacterized protein</fullName>
    </submittedName>
</protein>
<reference evidence="1 2" key="1">
    <citation type="journal article" date="2018" name="Sci. Rep.">
        <title>Genomic signatures of local adaptation to the degree of environmental predictability in rotifers.</title>
        <authorList>
            <person name="Franch-Gras L."/>
            <person name="Hahn C."/>
            <person name="Garcia-Roger E.M."/>
            <person name="Carmona M.J."/>
            <person name="Serra M."/>
            <person name="Gomez A."/>
        </authorList>
    </citation>
    <scope>NUCLEOTIDE SEQUENCE [LARGE SCALE GENOMIC DNA]</scope>
    <source>
        <strain evidence="1">HYR1</strain>
    </source>
</reference>
<keyword evidence="2" id="KW-1185">Reference proteome</keyword>
<evidence type="ECO:0000313" key="1">
    <source>
        <dbReference type="EMBL" id="RMZ99380.1"/>
    </source>
</evidence>
<dbReference type="AlphaFoldDB" id="A0A3M7PKZ4"/>
<gene>
    <name evidence="1" type="ORF">BpHYR1_024849</name>
</gene>
<proteinExistence type="predicted"/>
<accession>A0A3M7PKZ4</accession>
<dbReference type="Proteomes" id="UP000276133">
    <property type="component" value="Unassembled WGS sequence"/>
</dbReference>
<evidence type="ECO:0000313" key="2">
    <source>
        <dbReference type="Proteomes" id="UP000276133"/>
    </source>
</evidence>
<comment type="caution">
    <text evidence="1">The sequence shown here is derived from an EMBL/GenBank/DDBJ whole genome shotgun (WGS) entry which is preliminary data.</text>
</comment>
<sequence>MVASADPDRTDPATVTNEIGVLDTQNIRKPLDYSQIFSNIKPGPDTQMMLHTQSHQYQDSVIDAIEALRKIIFVC</sequence>
<organism evidence="1 2">
    <name type="scientific">Brachionus plicatilis</name>
    <name type="common">Marine rotifer</name>
    <name type="synonym">Brachionus muelleri</name>
    <dbReference type="NCBI Taxonomy" id="10195"/>
    <lineage>
        <taxon>Eukaryota</taxon>
        <taxon>Metazoa</taxon>
        <taxon>Spiralia</taxon>
        <taxon>Gnathifera</taxon>
        <taxon>Rotifera</taxon>
        <taxon>Eurotatoria</taxon>
        <taxon>Monogononta</taxon>
        <taxon>Pseudotrocha</taxon>
        <taxon>Ploima</taxon>
        <taxon>Brachionidae</taxon>
        <taxon>Brachionus</taxon>
    </lineage>
</organism>
<dbReference type="EMBL" id="REGN01010255">
    <property type="protein sequence ID" value="RMZ99380.1"/>
    <property type="molecule type" value="Genomic_DNA"/>
</dbReference>
<name>A0A3M7PKZ4_BRAPC</name>